<evidence type="ECO:0000313" key="3">
    <source>
        <dbReference type="EMBL" id="EXV03953.1"/>
    </source>
</evidence>
<dbReference type="Pfam" id="PF23658">
    <property type="entry name" value="PDZ_CPAF_rel"/>
    <property type="match status" value="1"/>
</dbReference>
<feature type="chain" id="PRO_5013017447" evidence="1">
    <location>
        <begin position="16"/>
        <end position="754"/>
    </location>
</feature>
<organism evidence="3 4">
    <name type="scientific">Metarhizium robertsii</name>
    <dbReference type="NCBI Taxonomy" id="568076"/>
    <lineage>
        <taxon>Eukaryota</taxon>
        <taxon>Fungi</taxon>
        <taxon>Dikarya</taxon>
        <taxon>Ascomycota</taxon>
        <taxon>Pezizomycotina</taxon>
        <taxon>Sordariomycetes</taxon>
        <taxon>Hypocreomycetidae</taxon>
        <taxon>Hypocreales</taxon>
        <taxon>Clavicipitaceae</taxon>
        <taxon>Metarhizium</taxon>
    </lineage>
</organism>
<dbReference type="AlphaFoldDB" id="A0A0A1V331"/>
<evidence type="ECO:0000256" key="1">
    <source>
        <dbReference type="SAM" id="SignalP"/>
    </source>
</evidence>
<accession>A0A0A1V331</accession>
<dbReference type="InterPro" id="IPR029045">
    <property type="entry name" value="ClpP/crotonase-like_dom_sf"/>
</dbReference>
<feature type="signal peptide" evidence="1">
    <location>
        <begin position="1"/>
        <end position="15"/>
    </location>
</feature>
<evidence type="ECO:0000259" key="2">
    <source>
        <dbReference type="Pfam" id="PF23658"/>
    </source>
</evidence>
<sequence>MLAFAILILAATATATLDTGGKLQTACANISSSYQSWVARGGTGTFAGIPGSTAQECLRSMPFHPQLALQFLKEYEKYLQFHSTIHILKHAPPSYMSAHVDLVAHLENIRQKVVNGLYSSQFDFEWDLGRSISKANDGHLTLSLCSQRIMHFEHAPPLVSLSTDGLELPSIFTFRDAKLKLAGFPGISPLVEINGVEAAYFLEANYAIRLGYQDPDARYNHLFASPSANFSGKYSGGAWTSLLGLWPGASNRLLFSNGTTVTVKTTASWSHSNGPMDYPDGKSLFEAACVPHPDSGSAFGSYGGTYGISPQLEAPPSGASVFPDPIVGEQRDRARGYYLDGAGCEDVAVLQVSDFRVGQNATRFASVVARFVTQAAADGKRKLILDMSGNLGGDVAAGFNLFRVLFPDKPIYSATRFRAAELIDFMGRIFSETHKQENVTLDLPFVAPLAVGVDGTTKMGSWGDVYGPHEIMGDQMSSMSGVFDFNLGSTSSDPISGYGDIPLFPEVQLFPANNIILVRDPMPDGALVLAMANASLFLPKQMTDGQCASTCSVVAHLLKEQGVRSIVFGGRPRHGLMQAVGGVRGAQYWALETISEYVERARHLALAALQTDSPILSRAEMQRFNELAPLPLRDLPLRLDTYEQSGINIRNAYSAGDDSTPLQFLYEPADCRLFFTAENYMDPATAWAAAAAAMFLNGSCVDATPAARQGLSISPAKTVVESVSLHSSRGRLRQKFGAERSPSGKALPLPRWAA</sequence>
<dbReference type="PANTHER" id="PTHR37049">
    <property type="entry name" value="PEPTIDASE S41 FAMILY PROTEIN"/>
    <property type="match status" value="1"/>
</dbReference>
<comment type="caution">
    <text evidence="3">The sequence shown here is derived from an EMBL/GenBank/DDBJ whole genome shotgun (WGS) entry which is preliminary data.</text>
</comment>
<dbReference type="eggNOG" id="ENOG502S18W">
    <property type="taxonomic scope" value="Eukaryota"/>
</dbReference>
<evidence type="ECO:0000313" key="4">
    <source>
        <dbReference type="Proteomes" id="UP000030151"/>
    </source>
</evidence>
<dbReference type="OrthoDB" id="4949256at2759"/>
<dbReference type="InterPro" id="IPR056186">
    <property type="entry name" value="PDZ_CPAF-rel"/>
</dbReference>
<dbReference type="InterPro" id="IPR052766">
    <property type="entry name" value="S41A_metabolite_peptidase"/>
</dbReference>
<dbReference type="SUPFAM" id="SSF52096">
    <property type="entry name" value="ClpP/crotonase"/>
    <property type="match status" value="1"/>
</dbReference>
<dbReference type="HOGENOM" id="CLU_014251_1_1_1"/>
<protein>
    <submittedName>
        <fullName evidence="3">Peptidase S41 family protein</fullName>
    </submittedName>
</protein>
<reference evidence="3 4" key="1">
    <citation type="submission" date="2014-02" db="EMBL/GenBank/DDBJ databases">
        <title>The genome sequence of the entomopathogenic fungus Metarhizium robertsii ARSEF 2575.</title>
        <authorList>
            <person name="Giuliano Garisto Donzelli B."/>
            <person name="Roe B.A."/>
            <person name="Macmil S.L."/>
            <person name="Krasnoff S.B."/>
            <person name="Gibson D.M."/>
        </authorList>
    </citation>
    <scope>NUCLEOTIDE SEQUENCE [LARGE SCALE GENOMIC DNA]</scope>
    <source>
        <strain evidence="3 4">ARSEF 2575</strain>
    </source>
</reference>
<dbReference type="EMBL" id="JELW01000002">
    <property type="protein sequence ID" value="EXV03953.1"/>
    <property type="molecule type" value="Genomic_DNA"/>
</dbReference>
<gene>
    <name evidence="3" type="ORF">X797_001623</name>
</gene>
<keyword evidence="1" id="KW-0732">Signal</keyword>
<name>A0A0A1V331_9HYPO</name>
<feature type="domain" description="CPAF-like PDZ" evidence="2">
    <location>
        <begin position="152"/>
        <end position="272"/>
    </location>
</feature>
<dbReference type="PANTHER" id="PTHR37049:SF4">
    <property type="entry name" value="RHODANESE DOMAIN-CONTAINING PROTEIN"/>
    <property type="match status" value="1"/>
</dbReference>
<dbReference type="Proteomes" id="UP000030151">
    <property type="component" value="Unassembled WGS sequence"/>
</dbReference>
<dbReference type="Gene3D" id="3.90.226.10">
    <property type="entry name" value="2-enoyl-CoA Hydratase, Chain A, domain 1"/>
    <property type="match status" value="1"/>
</dbReference>
<proteinExistence type="predicted"/>